<reference evidence="1" key="1">
    <citation type="submission" date="2014-09" db="EMBL/GenBank/DDBJ databases">
        <authorList>
            <person name="Magalhaes I.L.F."/>
            <person name="Oliveira U."/>
            <person name="Santos F.R."/>
            <person name="Vidigal T.H.D.A."/>
            <person name="Brescovit A.D."/>
            <person name="Santos A.J."/>
        </authorList>
    </citation>
    <scope>NUCLEOTIDE SEQUENCE</scope>
    <source>
        <tissue evidence="1">Shoot tissue taken approximately 20 cm above the soil surface</tissue>
    </source>
</reference>
<evidence type="ECO:0000313" key="1">
    <source>
        <dbReference type="EMBL" id="JAD26769.1"/>
    </source>
</evidence>
<protein>
    <submittedName>
        <fullName evidence="1">Uncharacterized protein</fullName>
    </submittedName>
</protein>
<name>A0A0A8YJK3_ARUDO</name>
<proteinExistence type="predicted"/>
<reference evidence="1" key="2">
    <citation type="journal article" date="2015" name="Data Brief">
        <title>Shoot transcriptome of the giant reed, Arundo donax.</title>
        <authorList>
            <person name="Barrero R.A."/>
            <person name="Guerrero F.D."/>
            <person name="Moolhuijzen P."/>
            <person name="Goolsby J.A."/>
            <person name="Tidwell J."/>
            <person name="Bellgard S.E."/>
            <person name="Bellgard M.I."/>
        </authorList>
    </citation>
    <scope>NUCLEOTIDE SEQUENCE</scope>
    <source>
        <tissue evidence="1">Shoot tissue taken approximately 20 cm above the soil surface</tissue>
    </source>
</reference>
<dbReference type="EMBL" id="GBRH01271126">
    <property type="protein sequence ID" value="JAD26769.1"/>
    <property type="molecule type" value="Transcribed_RNA"/>
</dbReference>
<accession>A0A0A8YJK3</accession>
<dbReference type="AlphaFoldDB" id="A0A0A8YJK3"/>
<organism evidence="1">
    <name type="scientific">Arundo donax</name>
    <name type="common">Giant reed</name>
    <name type="synonym">Donax arundinaceus</name>
    <dbReference type="NCBI Taxonomy" id="35708"/>
    <lineage>
        <taxon>Eukaryota</taxon>
        <taxon>Viridiplantae</taxon>
        <taxon>Streptophyta</taxon>
        <taxon>Embryophyta</taxon>
        <taxon>Tracheophyta</taxon>
        <taxon>Spermatophyta</taxon>
        <taxon>Magnoliopsida</taxon>
        <taxon>Liliopsida</taxon>
        <taxon>Poales</taxon>
        <taxon>Poaceae</taxon>
        <taxon>PACMAD clade</taxon>
        <taxon>Arundinoideae</taxon>
        <taxon>Arundineae</taxon>
        <taxon>Arundo</taxon>
    </lineage>
</organism>
<sequence>MLLATAAMSAVEPKTHVSAGGGGIRCMLPIGLSTTVPINCSTKCLHVVGSEFLFPLLF</sequence>